<evidence type="ECO:0000313" key="2">
    <source>
        <dbReference type="EMBL" id="KAJ8875969.1"/>
    </source>
</evidence>
<dbReference type="Proteomes" id="UP001159363">
    <property type="component" value="Chromosome 8"/>
</dbReference>
<comment type="caution">
    <text evidence="2">The sequence shown here is derived from an EMBL/GenBank/DDBJ whole genome shotgun (WGS) entry which is preliminary data.</text>
</comment>
<protein>
    <submittedName>
        <fullName evidence="2">Uncharacterized protein</fullName>
    </submittedName>
</protein>
<organism evidence="2 3">
    <name type="scientific">Dryococelus australis</name>
    <dbReference type="NCBI Taxonomy" id="614101"/>
    <lineage>
        <taxon>Eukaryota</taxon>
        <taxon>Metazoa</taxon>
        <taxon>Ecdysozoa</taxon>
        <taxon>Arthropoda</taxon>
        <taxon>Hexapoda</taxon>
        <taxon>Insecta</taxon>
        <taxon>Pterygota</taxon>
        <taxon>Neoptera</taxon>
        <taxon>Polyneoptera</taxon>
        <taxon>Phasmatodea</taxon>
        <taxon>Verophasmatodea</taxon>
        <taxon>Anareolatae</taxon>
        <taxon>Phasmatidae</taxon>
        <taxon>Eurycanthinae</taxon>
        <taxon>Dryococelus</taxon>
    </lineage>
</organism>
<accession>A0ABQ9GVD2</accession>
<gene>
    <name evidence="2" type="ORF">PR048_023877</name>
</gene>
<dbReference type="Gene3D" id="3.30.420.10">
    <property type="entry name" value="Ribonuclease H-like superfamily/Ribonuclease H"/>
    <property type="match status" value="1"/>
</dbReference>
<dbReference type="PANTHER" id="PTHR46060">
    <property type="entry name" value="MARINER MOS1 TRANSPOSASE-LIKE PROTEIN"/>
    <property type="match status" value="1"/>
</dbReference>
<feature type="compositionally biased region" description="Polar residues" evidence="1">
    <location>
        <begin position="95"/>
        <end position="106"/>
    </location>
</feature>
<dbReference type="EMBL" id="JARBHB010000009">
    <property type="protein sequence ID" value="KAJ8875969.1"/>
    <property type="molecule type" value="Genomic_DNA"/>
</dbReference>
<name>A0ABQ9GVD2_9NEOP</name>
<reference evidence="2 3" key="1">
    <citation type="submission" date="2023-02" db="EMBL/GenBank/DDBJ databases">
        <title>LHISI_Scaffold_Assembly.</title>
        <authorList>
            <person name="Stuart O.P."/>
            <person name="Cleave R."/>
            <person name="Magrath M.J.L."/>
            <person name="Mikheyev A.S."/>
        </authorList>
    </citation>
    <scope>NUCLEOTIDE SEQUENCE [LARGE SCALE GENOMIC DNA]</scope>
    <source>
        <strain evidence="2">Daus_M_001</strain>
        <tissue evidence="2">Leg muscle</tissue>
    </source>
</reference>
<proteinExistence type="predicted"/>
<dbReference type="InterPro" id="IPR052709">
    <property type="entry name" value="Transposase-MT_Hybrid"/>
</dbReference>
<dbReference type="PANTHER" id="PTHR46060:SF1">
    <property type="entry name" value="MARINER MOS1 TRANSPOSASE-LIKE PROTEIN"/>
    <property type="match status" value="1"/>
</dbReference>
<dbReference type="InterPro" id="IPR036397">
    <property type="entry name" value="RNaseH_sf"/>
</dbReference>
<evidence type="ECO:0000256" key="1">
    <source>
        <dbReference type="SAM" id="MobiDB-lite"/>
    </source>
</evidence>
<evidence type="ECO:0000313" key="3">
    <source>
        <dbReference type="Proteomes" id="UP001159363"/>
    </source>
</evidence>
<feature type="region of interest" description="Disordered" evidence="1">
    <location>
        <begin position="91"/>
        <end position="112"/>
    </location>
</feature>
<sequence>MVVRERCRFTISELSEEFPDISRSALYTIFTGKLGYGKHCARWVSKMSTDVNKERRMAPALTFLSRYADTGEQFSNQIVTGDESWIHLDNGEAKLQTQQRMHTHSPNKQEKV</sequence>
<keyword evidence="3" id="KW-1185">Reference proteome</keyword>